<dbReference type="PROSITE" id="PS50157">
    <property type="entry name" value="ZINC_FINGER_C2H2_2"/>
    <property type="match status" value="2"/>
</dbReference>
<feature type="region of interest" description="Disordered" evidence="10">
    <location>
        <begin position="565"/>
        <end position="664"/>
    </location>
</feature>
<dbReference type="InterPro" id="IPR036236">
    <property type="entry name" value="Znf_C2H2_sf"/>
</dbReference>
<keyword evidence="13" id="KW-1185">Reference proteome</keyword>
<dbReference type="Proteomes" id="UP000800235">
    <property type="component" value="Unassembled WGS sequence"/>
</dbReference>
<feature type="domain" description="C2H2-type" evidence="11">
    <location>
        <begin position="169"/>
        <end position="196"/>
    </location>
</feature>
<feature type="region of interest" description="Disordered" evidence="10">
    <location>
        <begin position="423"/>
        <end position="531"/>
    </location>
</feature>
<feature type="compositionally biased region" description="Polar residues" evidence="10">
    <location>
        <begin position="221"/>
        <end position="235"/>
    </location>
</feature>
<dbReference type="InterPro" id="IPR051059">
    <property type="entry name" value="VerF-like"/>
</dbReference>
<feature type="region of interest" description="Disordered" evidence="10">
    <location>
        <begin position="205"/>
        <end position="362"/>
    </location>
</feature>
<feature type="compositionally biased region" description="Polar residues" evidence="10">
    <location>
        <begin position="630"/>
        <end position="645"/>
    </location>
</feature>
<dbReference type="GO" id="GO:0000978">
    <property type="term" value="F:RNA polymerase II cis-regulatory region sequence-specific DNA binding"/>
    <property type="evidence" value="ECO:0007669"/>
    <property type="project" value="InterPro"/>
</dbReference>
<feature type="compositionally biased region" description="Polar residues" evidence="10">
    <location>
        <begin position="93"/>
        <end position="104"/>
    </location>
</feature>
<proteinExistence type="predicted"/>
<evidence type="ECO:0000259" key="11">
    <source>
        <dbReference type="PROSITE" id="PS50157"/>
    </source>
</evidence>
<feature type="domain" description="C2H2-type" evidence="11">
    <location>
        <begin position="138"/>
        <end position="168"/>
    </location>
</feature>
<dbReference type="PANTHER" id="PTHR40626:SF32">
    <property type="entry name" value="ZINC FINGER PROTEIN RST2"/>
    <property type="match status" value="1"/>
</dbReference>
<comment type="subcellular location">
    <subcellularLocation>
        <location evidence="1">Nucleus</location>
    </subcellularLocation>
</comment>
<name>A0A9P4NL91_9PEZI</name>
<feature type="compositionally biased region" description="Pro residues" evidence="10">
    <location>
        <begin position="708"/>
        <end position="719"/>
    </location>
</feature>
<evidence type="ECO:0000256" key="5">
    <source>
        <dbReference type="ARBA" id="ARBA00022833"/>
    </source>
</evidence>
<dbReference type="GO" id="GO:0051701">
    <property type="term" value="P:biological process involved in interaction with host"/>
    <property type="evidence" value="ECO:0007669"/>
    <property type="project" value="UniProtKB-ARBA"/>
</dbReference>
<keyword evidence="7" id="KW-0804">Transcription</keyword>
<sequence length="775" mass="84604">MSGFRAVNTTLTVTEPPPRLEETTPTTPRPTKFFAPSEQQMVTMEDAAKTPTRDSFGGLAGQKPLPAAPYTPSHNRSDSKIDERSNLSREGSHLSTKSAGSSQDVEMGEDKDDQDGSDNESVDGDSGRPSKKKKGQRFFCTEFPPCQLSFTRSEHLARHIRKHTGERPFQCHCNRRFSRLDNLRQHAQTVHVNEDIPAESLAATGTRFQRQIRTDRVRPPTNRSRASTLGSQASIGHSRGHSRNLSSSSITSVSTTSSLAGEDIMRRPTPLAMTTEGVNRARLSLDTFNPSITGSPGSQRYSFVGGQSPGGYGTPTSSNFSAGTGSPRFSSTVQSPVSIPRSVTNWEPRTPSRRLSVPGNPFTPQSNGYYGSQYISPLPSNSGSMYSGNSSLFASPTSSYPHSRRDSVNALESDWRRRTWHPNTHTGLVARQGGSGLSQYQTPDSPRPIFQSARPASQAMRLPGIESFDHVPPPAPRREPTPMQVDTPNAPSSGPSSGSSAEGLSGPPIRPIEVRSRPTSEQTAVPSRLGHNNRVSWDTALHTGLTRLDLAPSAVPREGFGFAPLAQSAAQPRESHSRPTTAPHSERPNHPGYLPATTYQPPTDGENKRYSDQPTTPRKNKRHAWYNGPVQFSPQTQASYSSIGLRTSPESSSSEGVPTPSSGSINEYHPAIVHSNGYVEHHPPGYHPEERKVEHPPHAQAPARYRNEPPPHFFTPPQHPQQTQQASYALQQAQHQHVPHMRNHQPPIEPTNDLRRLEALVAVATSADEAMGGRI</sequence>
<dbReference type="FunFam" id="3.30.160.60:FF:000606">
    <property type="entry name" value="C2H2 transcription factor, putative"/>
    <property type="match status" value="1"/>
</dbReference>
<feature type="compositionally biased region" description="Basic and acidic residues" evidence="10">
    <location>
        <begin position="682"/>
        <end position="697"/>
    </location>
</feature>
<dbReference type="InterPro" id="IPR013087">
    <property type="entry name" value="Znf_C2H2_type"/>
</dbReference>
<dbReference type="Gene3D" id="3.30.160.60">
    <property type="entry name" value="Classic Zinc Finger"/>
    <property type="match status" value="2"/>
</dbReference>
<evidence type="ECO:0000313" key="13">
    <source>
        <dbReference type="Proteomes" id="UP000800235"/>
    </source>
</evidence>
<feature type="compositionally biased region" description="Polar residues" evidence="10">
    <location>
        <begin position="286"/>
        <end position="301"/>
    </location>
</feature>
<keyword evidence="6" id="KW-0805">Transcription regulation</keyword>
<comment type="caution">
    <text evidence="12">The sequence shown here is derived from an EMBL/GenBank/DDBJ whole genome shotgun (WGS) entry which is preliminary data.</text>
</comment>
<gene>
    <name evidence="12" type="ORF">EJ08DRAFT_382136</name>
</gene>
<keyword evidence="2" id="KW-0479">Metal-binding</keyword>
<feature type="region of interest" description="Disordered" evidence="10">
    <location>
        <begin position="1"/>
        <end position="136"/>
    </location>
</feature>
<feature type="compositionally biased region" description="Low complexity" evidence="10">
    <location>
        <begin position="243"/>
        <end position="258"/>
    </location>
</feature>
<dbReference type="AlphaFoldDB" id="A0A9P4NL91"/>
<reference evidence="12" key="1">
    <citation type="journal article" date="2020" name="Stud. Mycol.">
        <title>101 Dothideomycetes genomes: a test case for predicting lifestyles and emergence of pathogens.</title>
        <authorList>
            <person name="Haridas S."/>
            <person name="Albert R."/>
            <person name="Binder M."/>
            <person name="Bloem J."/>
            <person name="Labutti K."/>
            <person name="Salamov A."/>
            <person name="Andreopoulos B."/>
            <person name="Baker S."/>
            <person name="Barry K."/>
            <person name="Bills G."/>
            <person name="Bluhm B."/>
            <person name="Cannon C."/>
            <person name="Castanera R."/>
            <person name="Culley D."/>
            <person name="Daum C."/>
            <person name="Ezra D."/>
            <person name="Gonzalez J."/>
            <person name="Henrissat B."/>
            <person name="Kuo A."/>
            <person name="Liang C."/>
            <person name="Lipzen A."/>
            <person name="Lutzoni F."/>
            <person name="Magnuson J."/>
            <person name="Mondo S."/>
            <person name="Nolan M."/>
            <person name="Ohm R."/>
            <person name="Pangilinan J."/>
            <person name="Park H.-J."/>
            <person name="Ramirez L."/>
            <person name="Alfaro M."/>
            <person name="Sun H."/>
            <person name="Tritt A."/>
            <person name="Yoshinaga Y."/>
            <person name="Zwiers L.-H."/>
            <person name="Turgeon B."/>
            <person name="Goodwin S."/>
            <person name="Spatafora J."/>
            <person name="Crous P."/>
            <person name="Grigoriev I."/>
        </authorList>
    </citation>
    <scope>NUCLEOTIDE SEQUENCE</scope>
    <source>
        <strain evidence="12">CBS 130266</strain>
    </source>
</reference>
<feature type="compositionally biased region" description="Low complexity" evidence="10">
    <location>
        <begin position="647"/>
        <end position="664"/>
    </location>
</feature>
<keyword evidence="8" id="KW-0539">Nucleus</keyword>
<feature type="compositionally biased region" description="Polar residues" evidence="10">
    <location>
        <begin position="314"/>
        <end position="347"/>
    </location>
</feature>
<keyword evidence="5" id="KW-0862">Zinc</keyword>
<keyword evidence="3" id="KW-0677">Repeat</keyword>
<feature type="compositionally biased region" description="Basic and acidic residues" evidence="10">
    <location>
        <begin position="75"/>
        <end position="92"/>
    </location>
</feature>
<dbReference type="SUPFAM" id="SSF57667">
    <property type="entry name" value="beta-beta-alpha zinc fingers"/>
    <property type="match status" value="1"/>
</dbReference>
<evidence type="ECO:0000313" key="12">
    <source>
        <dbReference type="EMBL" id="KAF2426243.1"/>
    </source>
</evidence>
<evidence type="ECO:0000256" key="4">
    <source>
        <dbReference type="ARBA" id="ARBA00022771"/>
    </source>
</evidence>
<protein>
    <recommendedName>
        <fullName evidence="11">C2H2-type domain-containing protein</fullName>
    </recommendedName>
</protein>
<feature type="compositionally biased region" description="Acidic residues" evidence="10">
    <location>
        <begin position="106"/>
        <end position="123"/>
    </location>
</feature>
<keyword evidence="4 9" id="KW-0863">Zinc-finger</keyword>
<organism evidence="12 13">
    <name type="scientific">Tothia fuscella</name>
    <dbReference type="NCBI Taxonomy" id="1048955"/>
    <lineage>
        <taxon>Eukaryota</taxon>
        <taxon>Fungi</taxon>
        <taxon>Dikarya</taxon>
        <taxon>Ascomycota</taxon>
        <taxon>Pezizomycotina</taxon>
        <taxon>Dothideomycetes</taxon>
        <taxon>Pleosporomycetidae</taxon>
        <taxon>Venturiales</taxon>
        <taxon>Cylindrosympodiaceae</taxon>
        <taxon>Tothia</taxon>
    </lineage>
</organism>
<evidence type="ECO:0000256" key="7">
    <source>
        <dbReference type="ARBA" id="ARBA00023163"/>
    </source>
</evidence>
<dbReference type="PANTHER" id="PTHR40626">
    <property type="entry name" value="MIP31509P"/>
    <property type="match status" value="1"/>
</dbReference>
<evidence type="ECO:0000256" key="1">
    <source>
        <dbReference type="ARBA" id="ARBA00004123"/>
    </source>
</evidence>
<dbReference type="FunFam" id="3.30.160.60:FF:000758">
    <property type="entry name" value="C2H2 transcription factor, putative"/>
    <property type="match status" value="1"/>
</dbReference>
<accession>A0A9P4NL91</accession>
<evidence type="ECO:0000256" key="10">
    <source>
        <dbReference type="SAM" id="MobiDB-lite"/>
    </source>
</evidence>
<dbReference type="EMBL" id="MU007066">
    <property type="protein sequence ID" value="KAF2426243.1"/>
    <property type="molecule type" value="Genomic_DNA"/>
</dbReference>
<evidence type="ECO:0000256" key="6">
    <source>
        <dbReference type="ARBA" id="ARBA00023015"/>
    </source>
</evidence>
<dbReference type="GO" id="GO:0000785">
    <property type="term" value="C:chromatin"/>
    <property type="evidence" value="ECO:0007669"/>
    <property type="project" value="TreeGrafter"/>
</dbReference>
<feature type="region of interest" description="Disordered" evidence="10">
    <location>
        <begin position="682"/>
        <end position="725"/>
    </location>
</feature>
<dbReference type="GO" id="GO:0005634">
    <property type="term" value="C:nucleus"/>
    <property type="evidence" value="ECO:0007669"/>
    <property type="project" value="UniProtKB-SubCell"/>
</dbReference>
<dbReference type="OrthoDB" id="624345at2759"/>
<feature type="compositionally biased region" description="Low complexity" evidence="10">
    <location>
        <begin position="491"/>
        <end position="507"/>
    </location>
</feature>
<evidence type="ECO:0000256" key="8">
    <source>
        <dbReference type="ARBA" id="ARBA00023242"/>
    </source>
</evidence>
<evidence type="ECO:0000256" key="9">
    <source>
        <dbReference type="PROSITE-ProRule" id="PRU00042"/>
    </source>
</evidence>
<dbReference type="GO" id="GO:0000981">
    <property type="term" value="F:DNA-binding transcription factor activity, RNA polymerase II-specific"/>
    <property type="evidence" value="ECO:0007669"/>
    <property type="project" value="InterPro"/>
</dbReference>
<evidence type="ECO:0000256" key="2">
    <source>
        <dbReference type="ARBA" id="ARBA00022723"/>
    </source>
</evidence>
<evidence type="ECO:0000256" key="3">
    <source>
        <dbReference type="ARBA" id="ARBA00022737"/>
    </source>
</evidence>
<dbReference type="GO" id="GO:0008270">
    <property type="term" value="F:zinc ion binding"/>
    <property type="evidence" value="ECO:0007669"/>
    <property type="project" value="UniProtKB-KW"/>
</dbReference>